<evidence type="ECO:0000256" key="8">
    <source>
        <dbReference type="SAM" id="Phobius"/>
    </source>
</evidence>
<dbReference type="STRING" id="861299.J421_3403"/>
<organism evidence="10 11">
    <name type="scientific">Gemmatirosa kalamazoonensis</name>
    <dbReference type="NCBI Taxonomy" id="861299"/>
    <lineage>
        <taxon>Bacteria</taxon>
        <taxon>Pseudomonadati</taxon>
        <taxon>Gemmatimonadota</taxon>
        <taxon>Gemmatimonadia</taxon>
        <taxon>Gemmatimonadales</taxon>
        <taxon>Gemmatimonadaceae</taxon>
        <taxon>Gemmatirosa</taxon>
    </lineage>
</organism>
<dbReference type="KEGG" id="gba:J421_3403"/>
<gene>
    <name evidence="10" type="ORF">J421_3403</name>
</gene>
<keyword evidence="8" id="KW-0472">Membrane</keyword>
<keyword evidence="5 10" id="KW-0418">Kinase</keyword>
<evidence type="ECO:0000256" key="2">
    <source>
        <dbReference type="ARBA" id="ARBA00022527"/>
    </source>
</evidence>
<dbReference type="AlphaFoldDB" id="W0RKT7"/>
<dbReference type="PANTHER" id="PTHR43289">
    <property type="entry name" value="MITOGEN-ACTIVATED PROTEIN KINASE KINASE KINASE 20-RELATED"/>
    <property type="match status" value="1"/>
</dbReference>
<dbReference type="Proteomes" id="UP000019151">
    <property type="component" value="Chromosome"/>
</dbReference>
<dbReference type="PANTHER" id="PTHR43289:SF6">
    <property type="entry name" value="SERINE_THREONINE-PROTEIN KINASE NEKL-3"/>
    <property type="match status" value="1"/>
</dbReference>
<keyword evidence="6 7" id="KW-0067">ATP-binding</keyword>
<dbReference type="GO" id="GO:0004674">
    <property type="term" value="F:protein serine/threonine kinase activity"/>
    <property type="evidence" value="ECO:0007669"/>
    <property type="project" value="UniProtKB-KW"/>
</dbReference>
<dbReference type="SUPFAM" id="SSF56112">
    <property type="entry name" value="Protein kinase-like (PK-like)"/>
    <property type="match status" value="1"/>
</dbReference>
<dbReference type="Gene3D" id="1.10.510.10">
    <property type="entry name" value="Transferase(Phosphotransferase) domain 1"/>
    <property type="match status" value="1"/>
</dbReference>
<dbReference type="InterPro" id="IPR011009">
    <property type="entry name" value="Kinase-like_dom_sf"/>
</dbReference>
<dbReference type="InterPro" id="IPR017441">
    <property type="entry name" value="Protein_kinase_ATP_BS"/>
</dbReference>
<evidence type="ECO:0000256" key="1">
    <source>
        <dbReference type="ARBA" id="ARBA00012513"/>
    </source>
</evidence>
<dbReference type="PROSITE" id="PS00107">
    <property type="entry name" value="PROTEIN_KINASE_ATP"/>
    <property type="match status" value="1"/>
</dbReference>
<dbReference type="PROSITE" id="PS50011">
    <property type="entry name" value="PROTEIN_KINASE_DOM"/>
    <property type="match status" value="1"/>
</dbReference>
<evidence type="ECO:0000256" key="3">
    <source>
        <dbReference type="ARBA" id="ARBA00022679"/>
    </source>
</evidence>
<dbReference type="HOGENOM" id="CLU_509722_0_0_0"/>
<keyword evidence="8" id="KW-1133">Transmembrane helix</keyword>
<dbReference type="Gene3D" id="3.30.200.20">
    <property type="entry name" value="Phosphorylase Kinase, domain 1"/>
    <property type="match status" value="1"/>
</dbReference>
<feature type="domain" description="Protein kinase" evidence="9">
    <location>
        <begin position="21"/>
        <end position="293"/>
    </location>
</feature>
<feature type="binding site" evidence="7">
    <location>
        <position position="50"/>
    </location>
    <ligand>
        <name>ATP</name>
        <dbReference type="ChEBI" id="CHEBI:30616"/>
    </ligand>
</feature>
<dbReference type="InterPro" id="IPR000719">
    <property type="entry name" value="Prot_kinase_dom"/>
</dbReference>
<dbReference type="eggNOG" id="COG0515">
    <property type="taxonomic scope" value="Bacteria"/>
</dbReference>
<keyword evidence="11" id="KW-1185">Reference proteome</keyword>
<dbReference type="EC" id="2.7.11.1" evidence="1"/>
<evidence type="ECO:0000313" key="11">
    <source>
        <dbReference type="Proteomes" id="UP000019151"/>
    </source>
</evidence>
<dbReference type="SMART" id="SM00220">
    <property type="entry name" value="S_TKc"/>
    <property type="match status" value="1"/>
</dbReference>
<reference evidence="10 11" key="1">
    <citation type="journal article" date="2014" name="Genome Announc.">
        <title>Genome Sequence and Methylome of Soil Bacterium Gemmatirosa kalamazoonensis KBS708T, a Member of the Rarely Cultivated Gemmatimonadetes Phylum.</title>
        <authorList>
            <person name="Debruyn J.M."/>
            <person name="Radosevich M."/>
            <person name="Wommack K.E."/>
            <person name="Polson S.W."/>
            <person name="Hauser L.J."/>
            <person name="Fawaz M.N."/>
            <person name="Korlach J."/>
            <person name="Tsai Y.C."/>
        </authorList>
    </citation>
    <scope>NUCLEOTIDE SEQUENCE [LARGE SCALE GENOMIC DNA]</scope>
    <source>
        <strain evidence="10 11">KBS708</strain>
    </source>
</reference>
<evidence type="ECO:0000259" key="9">
    <source>
        <dbReference type="PROSITE" id="PS50011"/>
    </source>
</evidence>
<evidence type="ECO:0000256" key="7">
    <source>
        <dbReference type="PROSITE-ProRule" id="PRU10141"/>
    </source>
</evidence>
<sequence>MPEHSTELPADQSAGHLIGRYVVRRRLGAGGFARVYCAWDPDLEIEVAIKIPKPQLADDAEALERFRREATTAARLRHPNVVTVLTVGRLEEPFDGAPAGTPFLVMDFLPEALSGRLAATPVLPEPEWLRIGEEVARGLAYAHAQGVVHRDVKPDNILFGRHGEAVVTDFGIARAVSERLAPTSRSIVVGTPEYFSPEQARGLPLDGRTDVYALGVTLYRMAVGALPFEGDDWYAIMRQHVEDAPRPPRELNPAITPAAEQVILRTLAKRPEDRFQTAAELAASLAAVAHPSHGLAMGDGATVDLGLSPISPVSGRPRLVQRSRRRTVALVAGVIVVAAVAGVSAAVALARRDQLTPAPAVDRVTLDTAPVTAPPPAPVDSAPSQVQLPESLPKAVPTVARGGLRVSAPPEARVYVDTRFVAFGSWQADTLTAGRHEVRAVLSGATDCASATKSTVVTVARRESKSVHLAPAPCGSLGLAVTPLPATYKLSDDGDRVLYEGSLPLARPLTLPEGDYHLVVTARYCAAYDDHVHVQSGGTQTLPIKLICTG</sequence>
<keyword evidence="4 7" id="KW-0547">Nucleotide-binding</keyword>
<dbReference type="FunFam" id="1.10.510.10:FF:000021">
    <property type="entry name" value="Serine/threonine protein kinase"/>
    <property type="match status" value="1"/>
</dbReference>
<dbReference type="CDD" id="cd14014">
    <property type="entry name" value="STKc_PknB_like"/>
    <property type="match status" value="1"/>
</dbReference>
<accession>W0RKT7</accession>
<feature type="transmembrane region" description="Helical" evidence="8">
    <location>
        <begin position="328"/>
        <end position="350"/>
    </location>
</feature>
<proteinExistence type="predicted"/>
<keyword evidence="8" id="KW-0812">Transmembrane</keyword>
<dbReference type="InterPro" id="IPR008271">
    <property type="entry name" value="Ser/Thr_kinase_AS"/>
</dbReference>
<dbReference type="GO" id="GO:0005524">
    <property type="term" value="F:ATP binding"/>
    <property type="evidence" value="ECO:0007669"/>
    <property type="project" value="UniProtKB-UniRule"/>
</dbReference>
<evidence type="ECO:0000256" key="4">
    <source>
        <dbReference type="ARBA" id="ARBA00022741"/>
    </source>
</evidence>
<protein>
    <recommendedName>
        <fullName evidence="1">non-specific serine/threonine protein kinase</fullName>
        <ecNumber evidence="1">2.7.11.1</ecNumber>
    </recommendedName>
</protein>
<dbReference type="InParanoid" id="W0RKT7"/>
<evidence type="ECO:0000256" key="6">
    <source>
        <dbReference type="ARBA" id="ARBA00022840"/>
    </source>
</evidence>
<evidence type="ECO:0000256" key="5">
    <source>
        <dbReference type="ARBA" id="ARBA00022777"/>
    </source>
</evidence>
<keyword evidence="2" id="KW-0723">Serine/threonine-protein kinase</keyword>
<dbReference type="Pfam" id="PF00069">
    <property type="entry name" value="Pkinase"/>
    <property type="match status" value="1"/>
</dbReference>
<dbReference type="RefSeq" id="WP_025412402.1">
    <property type="nucleotide sequence ID" value="NZ_CP007128.1"/>
</dbReference>
<dbReference type="PROSITE" id="PS00108">
    <property type="entry name" value="PROTEIN_KINASE_ST"/>
    <property type="match status" value="1"/>
</dbReference>
<dbReference type="EMBL" id="CP007128">
    <property type="protein sequence ID" value="AHG90940.1"/>
    <property type="molecule type" value="Genomic_DNA"/>
</dbReference>
<dbReference type="OrthoDB" id="9769043at2"/>
<keyword evidence="3" id="KW-0808">Transferase</keyword>
<evidence type="ECO:0000313" key="10">
    <source>
        <dbReference type="EMBL" id="AHG90940.1"/>
    </source>
</evidence>
<name>W0RKT7_9BACT</name>